<evidence type="ECO:0000256" key="3">
    <source>
        <dbReference type="ARBA" id="ARBA00023237"/>
    </source>
</evidence>
<proteinExistence type="predicted"/>
<comment type="subcellular location">
    <subcellularLocation>
        <location evidence="1">Cell outer membrane</location>
    </subcellularLocation>
</comment>
<dbReference type="PANTHER" id="PTHR30329:SF21">
    <property type="entry name" value="LIPOPROTEIN YIAD-RELATED"/>
    <property type="match status" value="1"/>
</dbReference>
<dbReference type="SUPFAM" id="SSF103088">
    <property type="entry name" value="OmpA-like"/>
    <property type="match status" value="1"/>
</dbReference>
<dbReference type="Proteomes" id="UP001501682">
    <property type="component" value="Unassembled WGS sequence"/>
</dbReference>
<dbReference type="InterPro" id="IPR006665">
    <property type="entry name" value="OmpA-like"/>
</dbReference>
<evidence type="ECO:0000313" key="6">
    <source>
        <dbReference type="EMBL" id="GAA4245279.1"/>
    </source>
</evidence>
<feature type="domain" description="OmpA-like" evidence="5">
    <location>
        <begin position="250"/>
        <end position="367"/>
    </location>
</feature>
<dbReference type="Pfam" id="PF00691">
    <property type="entry name" value="OmpA"/>
    <property type="match status" value="1"/>
</dbReference>
<dbReference type="Gene3D" id="2.60.120.260">
    <property type="entry name" value="Galactose-binding domain-like"/>
    <property type="match status" value="1"/>
</dbReference>
<dbReference type="EMBL" id="BAABCB010000028">
    <property type="protein sequence ID" value="GAA4245279.1"/>
    <property type="molecule type" value="Genomic_DNA"/>
</dbReference>
<accession>A0ABP8CZD9</accession>
<evidence type="ECO:0000256" key="2">
    <source>
        <dbReference type="ARBA" id="ARBA00023136"/>
    </source>
</evidence>
<protein>
    <recommendedName>
        <fullName evidence="5">OmpA-like domain-containing protein</fullName>
    </recommendedName>
</protein>
<dbReference type="PRINTS" id="PR01021">
    <property type="entry name" value="OMPADOMAIN"/>
</dbReference>
<evidence type="ECO:0000259" key="5">
    <source>
        <dbReference type="PROSITE" id="PS51123"/>
    </source>
</evidence>
<comment type="caution">
    <text evidence="6">The sequence shown here is derived from an EMBL/GenBank/DDBJ whole genome shotgun (WGS) entry which is preliminary data.</text>
</comment>
<evidence type="ECO:0000256" key="4">
    <source>
        <dbReference type="PROSITE-ProRule" id="PRU00473"/>
    </source>
</evidence>
<dbReference type="InterPro" id="IPR006664">
    <property type="entry name" value="OMP_bac"/>
</dbReference>
<dbReference type="CDD" id="cd07185">
    <property type="entry name" value="OmpA_C-like"/>
    <property type="match status" value="1"/>
</dbReference>
<dbReference type="PANTHER" id="PTHR30329">
    <property type="entry name" value="STATOR ELEMENT OF FLAGELLAR MOTOR COMPLEX"/>
    <property type="match status" value="1"/>
</dbReference>
<name>A0ABP8CZD9_9FLAO</name>
<dbReference type="RefSeq" id="WP_344715420.1">
    <property type="nucleotide sequence ID" value="NZ_BAABCB010000028.1"/>
</dbReference>
<evidence type="ECO:0000313" key="7">
    <source>
        <dbReference type="Proteomes" id="UP001501682"/>
    </source>
</evidence>
<reference evidence="7" key="1">
    <citation type="journal article" date="2019" name="Int. J. Syst. Evol. Microbiol.">
        <title>The Global Catalogue of Microorganisms (GCM) 10K type strain sequencing project: providing services to taxonomists for standard genome sequencing and annotation.</title>
        <authorList>
            <consortium name="The Broad Institute Genomics Platform"/>
            <consortium name="The Broad Institute Genome Sequencing Center for Infectious Disease"/>
            <person name="Wu L."/>
            <person name="Ma J."/>
        </authorList>
    </citation>
    <scope>NUCLEOTIDE SEQUENCE [LARGE SCALE GENOMIC DNA]</scope>
    <source>
        <strain evidence="7">JCM 17633</strain>
    </source>
</reference>
<keyword evidence="3" id="KW-0998">Cell outer membrane</keyword>
<organism evidence="6 7">
    <name type="scientific">Winogradskyella damuponensis</name>
    <dbReference type="NCBI Taxonomy" id="943939"/>
    <lineage>
        <taxon>Bacteria</taxon>
        <taxon>Pseudomonadati</taxon>
        <taxon>Bacteroidota</taxon>
        <taxon>Flavobacteriia</taxon>
        <taxon>Flavobacteriales</taxon>
        <taxon>Flavobacteriaceae</taxon>
        <taxon>Winogradskyella</taxon>
    </lineage>
</organism>
<evidence type="ECO:0000256" key="1">
    <source>
        <dbReference type="ARBA" id="ARBA00004442"/>
    </source>
</evidence>
<dbReference type="InterPro" id="IPR050330">
    <property type="entry name" value="Bact_OuterMem_StrucFunc"/>
</dbReference>
<keyword evidence="2 4" id="KW-0472">Membrane</keyword>
<gene>
    <name evidence="6" type="ORF">GCM10022292_26990</name>
</gene>
<dbReference type="Gene3D" id="3.30.1330.60">
    <property type="entry name" value="OmpA-like domain"/>
    <property type="match status" value="1"/>
</dbReference>
<sequence length="367" mass="42956">MKQPVVLLFFLCGFISNSQNLVLNPSFENFYDCPRDMSLFHRNVKDWTIPNNGTTDYFNSCSEKMGFQNFNGYQKARTGNGYAGIYAYFKKDYREYVQGTLKTTLERGKKYQVKFYISLAENSRYALKELGIMMTSEKFNASKSKTNINAKHFAKRIPNLTFRPTFSKEFYDNDKDWMEVSFLYTANGFENYFAIGNFNTNTDTKRSKARQTKYESFSYYYIDDVSIEPLEKEEENIKKETLKTLEEPIIKTNEIYTFKNVLFDFDKAELLAVSKEELNQLYKHLETNFTLKVEIYGHTDSIGLEARNQELSEQRAKAVLDYFIEKGLNATRIKSFGFGSTQPISDNDTEEGRQLNRRVAFKLIEIR</sequence>
<keyword evidence="7" id="KW-1185">Reference proteome</keyword>
<dbReference type="InterPro" id="IPR036737">
    <property type="entry name" value="OmpA-like_sf"/>
</dbReference>
<dbReference type="PROSITE" id="PS51123">
    <property type="entry name" value="OMPA_2"/>
    <property type="match status" value="1"/>
</dbReference>